<dbReference type="OrthoDB" id="5061082at2"/>
<protein>
    <submittedName>
        <fullName evidence="1">Uncharacterized protein</fullName>
    </submittedName>
</protein>
<evidence type="ECO:0000313" key="1">
    <source>
        <dbReference type="EMBL" id="KTR96827.1"/>
    </source>
</evidence>
<comment type="caution">
    <text evidence="1">The sequence shown here is derived from an EMBL/GenBank/DDBJ whole genome shotgun (WGS) entry which is preliminary data.</text>
</comment>
<name>A0A147F224_MICTE</name>
<dbReference type="RefSeq" id="WP_058622078.1">
    <property type="nucleotide sequence ID" value="NZ_LDRT01000001.1"/>
</dbReference>
<dbReference type="PATRIC" id="fig|2033.6.peg.8"/>
<dbReference type="PROSITE" id="PS51257">
    <property type="entry name" value="PROKAR_LIPOPROTEIN"/>
    <property type="match status" value="1"/>
</dbReference>
<evidence type="ECO:0000313" key="2">
    <source>
        <dbReference type="Proteomes" id="UP000075025"/>
    </source>
</evidence>
<reference evidence="1 2" key="1">
    <citation type="journal article" date="2016" name="Front. Microbiol.">
        <title>Genomic Resource of Rice Seed Associated Bacteria.</title>
        <authorList>
            <person name="Midha S."/>
            <person name="Bansal K."/>
            <person name="Sharma S."/>
            <person name="Kumar N."/>
            <person name="Patil P.P."/>
            <person name="Chaudhry V."/>
            <person name="Patil P.B."/>
        </authorList>
    </citation>
    <scope>NUCLEOTIDE SEQUENCE [LARGE SCALE GENOMIC DNA]</scope>
    <source>
        <strain evidence="1 2">NS220</strain>
    </source>
</reference>
<dbReference type="AlphaFoldDB" id="A0A147F224"/>
<sequence>MARYRAFTPLVLIAIVFSTTGCLQWGEYAMSGECGNLSERIRDIANEAYGNEVSIEDEWAGESDVWCRFEVVTGKDLPESDSQRRDVADRVFAIVNDLSVEGVDVTIRYDTGSDTLSATSPECATAAHDTQNVVADHYELASSPAVQWGQPGTLSCRFSLSIYRDLPYAAEERAGARDLVRASLPRDVEVTLVYPDSRDTIVIDSRGN</sequence>
<dbReference type="Proteomes" id="UP000075025">
    <property type="component" value="Unassembled WGS sequence"/>
</dbReference>
<organism evidence="1 2">
    <name type="scientific">Microbacterium testaceum</name>
    <name type="common">Aureobacterium testaceum</name>
    <name type="synonym">Brevibacterium testaceum</name>
    <dbReference type="NCBI Taxonomy" id="2033"/>
    <lineage>
        <taxon>Bacteria</taxon>
        <taxon>Bacillati</taxon>
        <taxon>Actinomycetota</taxon>
        <taxon>Actinomycetes</taxon>
        <taxon>Micrococcales</taxon>
        <taxon>Microbacteriaceae</taxon>
        <taxon>Microbacterium</taxon>
    </lineage>
</organism>
<gene>
    <name evidence="1" type="ORF">NS220_00035</name>
</gene>
<proteinExistence type="predicted"/>
<dbReference type="EMBL" id="LDRT01000001">
    <property type="protein sequence ID" value="KTR96827.1"/>
    <property type="molecule type" value="Genomic_DNA"/>
</dbReference>
<accession>A0A147F224</accession>